<dbReference type="SUPFAM" id="SSF48452">
    <property type="entry name" value="TPR-like"/>
    <property type="match status" value="1"/>
</dbReference>
<comment type="caution">
    <text evidence="3">The sequence shown here is derived from an EMBL/GenBank/DDBJ whole genome shotgun (WGS) entry which is preliminary data.</text>
</comment>
<dbReference type="SMART" id="SM00028">
    <property type="entry name" value="TPR"/>
    <property type="match status" value="4"/>
</dbReference>
<accession>A0A0F0CRM3</accession>
<dbReference type="InterPro" id="IPR011990">
    <property type="entry name" value="TPR-like_helical_dom_sf"/>
</dbReference>
<sequence>MADSLISNQARALNALRMAKHVARGDEKKQGEIDKKISVNECKLGDLYLLYKDSADNARIHYEVALKADKENKDALSGLVKIGLIKSDQKMFMENMIKLSDMALDVKKIFSAETIQEIENALRVVVEDMLGQKNTFSATEAYIILKGLTGKDEKKLADDIIKSETTYIETLLEKEEKEKVKKMEDAKQCERKGDIYRFLGNKDLAKTLYERALAVDKKSIKAILGLALLKLDAGVSREAVKLLNKIRGENSVKKDVSGALFNAYIKMNDINKAREVFNELKEINVMTDDMKNIFVTLLKKEIALVEKSGAKNMKALEKLNALYQELVKLNPDSKEALDAEYNGKISIINVHRAKDENNDVIEKASALKEKLLREKKKDENRINFLNEILIESYEKIIADKKASKEARADSYNQLVTLYAENSMKLSDSRAKEDAVKKILYTLENAEALGKKLPANTLALISKLMLEISEVYEKSGDIENALTFYSDIVKIDNSNSGAHIYLAKHAESKNDIDRAIEEYEKAFNAKGAGREFAGEKLVELYLRSDKNIDKANKILNELFKREVDIDAKAREAVRAKDDLFKKIEDIDTELRALEKILEEKIRGEVIDKQEIKNLENRFNDLEVFKKDINTRLEDLKTQEKPVVTAKSREAVIIETAYRKAAQEYLNLMSEKKSILKKITTEKEARLKEINDRLITIEMAHVNFLEKTIETTLVWAETYLKTNEIDKARGAANQVLKSARAIESRRSRALEILARADESGKTQSEIDRAKEEYLNVFKENPANMDIAGKIIIGESKIFEAVEFLFSRGAEKELIGFLNLAKSAEKITAEKLDSALLNLFISQAKNVIDVKLLGIMIDLVHEKSNFDFMNNIYANQNLNEIDRLDFISKIVSNRLLYRAIDTKDEETKKFFNRIIVDLSTRGKAFNEKLGITAVFWHLAKGDSKKAGEIFNGIKKLDSYDKKIVLAARVIFLLEKLKSFQSVKSKGQFDGSLKLVSSINNFYTQLAGLDKEAAKFLKEITAEKIVYTALITAKTNEEWGAILFKKALEVDSENLKANQWLSQYHFKIDNFSVALENLKKLEDSAEKAELLVKLAAKSNVTADKINLLEQAGVIIGKLTDKTSFLINQWQITVRALDVPETEKSRILALIKTKLSEPIDEKPAGLDLLKKVIPFLISKSGNRNIADIGINFEIYDSSSMEGLKKSEYNEYSKILRIRLLKEDYEDFGKEELENIIIQEICGNVLNFDKSVGNEWTRQISVQNNLLNEIKNIDEELRKAEKSLEEKIRGAWVDTQEIKKIEERVNELDNMKKDITARLDLFDMKKYLLRQISRIDAELRRIEKTLEENIKESVINKEYIAVLEKRFNKLEIMKKYLNERLVFVLEAKTPSITAKAPGEGGLTVKMEHIGIETERVAVEEGIMKEIMASGELKDRAPPRVNIVLHASTKGETFFISETGKEDIEAYSDEYDAATNTLTIHIKESHYNKDLVSNQAILKQIVVHEIAESMLKMSHSDACDFERKFAENTLVNANNLSERLKFIIDKATREGDILYLEGLLAETPRGAHAKDKDGKFYDYVKKSLERAKEAVKPRADWNSCKTLNEQEVFLNSLSMEEELKIDIEIGGYKSDAIGKLKVVNGRVDFESDGTMTWITFLAKSQGGSEYFEMPIFLNNITQVSIVDKNIPISREKDGIKKAARPFEVNVAKDLKTKGLDEVGLNRELLENVFQTLGTELSEYFPFAKNILVTEAEYYGKGVEKFVLKISGVVNGQTRVFGLRFRFAPMGDSIKQATSMVEENTKDEIARFTQFRELDGVSIFVKQFVFVRNMLESGLISEESKLYNYLFSEKIIAITLGEFAEGESLEKISDIEEEKQAFKEAVRTVVHGWLLTYDKENDLGLTIEDLKGGNLVKLNGKSHDKHEPVVYIDLGVPTAISFAELIKKIQDLLIQSKTYDLMESQNKGSGVLWSNRTAVEEAYNALEIFFTREAPNKKLRRETVLKDIKPLFEEKIAPALRDMGNFLARENLTPEESDVWFGKFLLAQDNNIALSSSLETSVDFSSPLEIAPLSSEIEFNPDEYFSEFPQSFGKEVIPASSGIEFDFDKYFNMEAVRKERLDTISLISTKEAVIGITSEDVKMIQKLSSEYPDMAFISVNSKEELEGKGIIGKPVIFIDAGTAKDIKSAANEAVKIVGIQAFSAKYMSLVSSYSKGLNDSMIRELRGKSREEVFRILKDAGIGERKEDVFNALVNNYYSGVFNNTIDKDVVASINSNPVNVDAWVREYTGVLREYENNFKTGKPLDSLTDKILQLQMSLNKHMMSLDDKGVADFLIRHAMIAFSYSAEESAMDLFEGFISKGIISNNAPCSIIIDGRRESGFDMGEMAPVILNIAKRALKSRKSGQEEVLQIFISGEKGIRLNDIFKGETELPVNIKLLPVIASNEDFLGKAMDFVSGDALNRGVSPEKIGLSSISLATGEKMGEKIAQNVASAVKTSTETMNFVIAGIEALSSEDVEIRNNASRLIPSIALMNIIKRYSDKTGEPSIVTIACDKKTIHLFDKILRALVNISRIDISNSVREFLVTLSEVSRSL</sequence>
<keyword evidence="2" id="KW-0175">Coiled coil</keyword>
<dbReference type="PROSITE" id="PS50005">
    <property type="entry name" value="TPR"/>
    <property type="match status" value="1"/>
</dbReference>
<keyword evidence="1" id="KW-0802">TPR repeat</keyword>
<organism evidence="3 4">
    <name type="scientific">Candidatus Omnitrophus magneticus</name>
    <dbReference type="NCBI Taxonomy" id="1609969"/>
    <lineage>
        <taxon>Bacteria</taxon>
        <taxon>Pseudomonadati</taxon>
        <taxon>Candidatus Omnitrophota</taxon>
        <taxon>Candidatus Omnitrophus</taxon>
    </lineage>
</organism>
<dbReference type="Gene3D" id="1.25.40.10">
    <property type="entry name" value="Tetratricopeptide repeat domain"/>
    <property type="match status" value="2"/>
</dbReference>
<evidence type="ECO:0000256" key="2">
    <source>
        <dbReference type="SAM" id="Coils"/>
    </source>
</evidence>
<feature type="coiled-coil region" evidence="2">
    <location>
        <begin position="350"/>
        <end position="388"/>
    </location>
</feature>
<dbReference type="Proteomes" id="UP000033428">
    <property type="component" value="Unassembled WGS sequence"/>
</dbReference>
<feature type="coiled-coil region" evidence="2">
    <location>
        <begin position="1257"/>
        <end position="1374"/>
    </location>
</feature>
<protein>
    <recommendedName>
        <fullName evidence="5">Tetratricopeptide repeat protein</fullName>
    </recommendedName>
</protein>
<gene>
    <name evidence="3" type="ORF">OMAG_002043</name>
</gene>
<proteinExistence type="predicted"/>
<evidence type="ECO:0000313" key="3">
    <source>
        <dbReference type="EMBL" id="KJJ84090.1"/>
    </source>
</evidence>
<reference evidence="3 4" key="1">
    <citation type="submission" date="2015-02" db="EMBL/GenBank/DDBJ databases">
        <title>Single-cell genomics of uncultivated deep-branching MTB reveals a conserved set of magnetosome genes.</title>
        <authorList>
            <person name="Kolinko S."/>
            <person name="Richter M."/>
            <person name="Glockner F.O."/>
            <person name="Brachmann A."/>
            <person name="Schuler D."/>
        </authorList>
    </citation>
    <scope>NUCLEOTIDE SEQUENCE [LARGE SCALE GENOMIC DNA]</scope>
    <source>
        <strain evidence="3">SKK-01</strain>
    </source>
</reference>
<feature type="repeat" description="TPR" evidence="1">
    <location>
        <begin position="461"/>
        <end position="494"/>
    </location>
</feature>
<evidence type="ECO:0000256" key="1">
    <source>
        <dbReference type="PROSITE-ProRule" id="PRU00339"/>
    </source>
</evidence>
<evidence type="ECO:0008006" key="5">
    <source>
        <dbReference type="Google" id="ProtNLM"/>
    </source>
</evidence>
<dbReference type="EMBL" id="JYNY01000405">
    <property type="protein sequence ID" value="KJJ84090.1"/>
    <property type="molecule type" value="Genomic_DNA"/>
</dbReference>
<name>A0A0F0CRM3_9BACT</name>
<evidence type="ECO:0000313" key="4">
    <source>
        <dbReference type="Proteomes" id="UP000033428"/>
    </source>
</evidence>
<feature type="coiled-coil region" evidence="2">
    <location>
        <begin position="1067"/>
        <end position="1094"/>
    </location>
</feature>
<dbReference type="InterPro" id="IPR019734">
    <property type="entry name" value="TPR_rpt"/>
</dbReference>
<keyword evidence="4" id="KW-1185">Reference proteome</keyword>